<dbReference type="RefSeq" id="WP_153713059.1">
    <property type="nucleotide sequence ID" value="NZ_CP045871.1"/>
</dbReference>
<dbReference type="AlphaFoldDB" id="A0A5Q2QEW9"/>
<dbReference type="Proteomes" id="UP000388235">
    <property type="component" value="Chromosome"/>
</dbReference>
<dbReference type="OrthoDB" id="9770306at2"/>
<reference evidence="2 3" key="1">
    <citation type="submission" date="2019-11" db="EMBL/GenBank/DDBJ databases">
        <authorList>
            <person name="Khan S.A."/>
            <person name="Jeon C.O."/>
            <person name="Chun B.H."/>
        </authorList>
    </citation>
    <scope>NUCLEOTIDE SEQUENCE [LARGE SCALE GENOMIC DNA]</scope>
    <source>
        <strain evidence="2 3">IMCC 1097</strain>
    </source>
</reference>
<organism evidence="2 3">
    <name type="scientific">Litorivicinus lipolyticus</name>
    <dbReference type="NCBI Taxonomy" id="418701"/>
    <lineage>
        <taxon>Bacteria</taxon>
        <taxon>Pseudomonadati</taxon>
        <taxon>Pseudomonadota</taxon>
        <taxon>Gammaproteobacteria</taxon>
        <taxon>Oceanospirillales</taxon>
        <taxon>Litorivicinaceae</taxon>
        <taxon>Litorivicinus</taxon>
    </lineage>
</organism>
<feature type="domain" description="Cysteine-rich" evidence="1">
    <location>
        <begin position="134"/>
        <end position="216"/>
    </location>
</feature>
<dbReference type="PANTHER" id="PTHR30296">
    <property type="entry name" value="UNCHARACTERIZED PROTEIN YKGE"/>
    <property type="match status" value="1"/>
</dbReference>
<dbReference type="KEGG" id="llp:GH975_02815"/>
<evidence type="ECO:0000313" key="3">
    <source>
        <dbReference type="Proteomes" id="UP000388235"/>
    </source>
</evidence>
<dbReference type="GO" id="GO:0005829">
    <property type="term" value="C:cytosol"/>
    <property type="evidence" value="ECO:0007669"/>
    <property type="project" value="TreeGrafter"/>
</dbReference>
<dbReference type="InterPro" id="IPR004017">
    <property type="entry name" value="Cys_rich_dom"/>
</dbReference>
<dbReference type="GO" id="GO:0016491">
    <property type="term" value="F:oxidoreductase activity"/>
    <property type="evidence" value="ECO:0007669"/>
    <property type="project" value="UniProtKB-ARBA"/>
</dbReference>
<dbReference type="EMBL" id="CP045871">
    <property type="protein sequence ID" value="QGG79555.1"/>
    <property type="molecule type" value="Genomic_DNA"/>
</dbReference>
<keyword evidence="3" id="KW-1185">Reference proteome</keyword>
<gene>
    <name evidence="2" type="ORF">GH975_02815</name>
</gene>
<feature type="domain" description="Cysteine-rich" evidence="1">
    <location>
        <begin position="4"/>
        <end position="85"/>
    </location>
</feature>
<dbReference type="PANTHER" id="PTHR30296:SF0">
    <property type="entry name" value="LACTATE UTILIZATION PROTEIN A"/>
    <property type="match status" value="1"/>
</dbReference>
<evidence type="ECO:0000313" key="2">
    <source>
        <dbReference type="EMBL" id="QGG79555.1"/>
    </source>
</evidence>
<dbReference type="Pfam" id="PF02754">
    <property type="entry name" value="CCG"/>
    <property type="match status" value="2"/>
</dbReference>
<sequence length="241" mass="25967">MRQVYFFGTCLVDMFYPDAGIAGVKLLEHAGCVVNYPQAQSCCGQPPFNSGFRDQAATVAINQLALFKDGHDLVVPSGSCAGMIKHHWPELLAGTKHEAAAKELAARTYELSEYLIDVLDVALNDRGPALDICLHTSCSARREMGVAEQGKALLARLSKVTVKVAQYETECCGFGGTFSVKQPEISAAMADDKAKHVAATGAQQFVCGDSGCLMNISGTMGKQGMNLNPAHLYDFVWERIQ</sequence>
<proteinExistence type="predicted"/>
<accession>A0A5Q2QEW9</accession>
<evidence type="ECO:0000259" key="1">
    <source>
        <dbReference type="Pfam" id="PF02754"/>
    </source>
</evidence>
<name>A0A5Q2QEW9_9GAMM</name>
<protein>
    <submittedName>
        <fullName evidence="2">(Fe-S)-binding protein</fullName>
    </submittedName>
</protein>